<accession>A0A9K3M1L6</accession>
<feature type="domain" description="S1 motif" evidence="5">
    <location>
        <begin position="118"/>
        <end position="198"/>
    </location>
</feature>
<dbReference type="PROSITE" id="PS50126">
    <property type="entry name" value="S1"/>
    <property type="match status" value="1"/>
</dbReference>
<dbReference type="InterPro" id="IPR003029">
    <property type="entry name" value="S1_domain"/>
</dbReference>
<dbReference type="PANTHER" id="PTHR12686">
    <property type="entry name" value="3'-5' EXORIBONUCLEASE CSL4-RELATED"/>
    <property type="match status" value="1"/>
</dbReference>
<feature type="region of interest" description="Disordered" evidence="4">
    <location>
        <begin position="63"/>
        <end position="83"/>
    </location>
</feature>
<dbReference type="Pfam" id="PF14382">
    <property type="entry name" value="ECR1_N"/>
    <property type="match status" value="1"/>
</dbReference>
<dbReference type="AlphaFoldDB" id="A0A9K3M1L6"/>
<dbReference type="GO" id="GO:0005737">
    <property type="term" value="C:cytoplasm"/>
    <property type="evidence" value="ECO:0007669"/>
    <property type="project" value="TreeGrafter"/>
</dbReference>
<dbReference type="OrthoDB" id="440760at2759"/>
<keyword evidence="6" id="KW-0540">Nuclease</keyword>
<dbReference type="GO" id="GO:0000176">
    <property type="term" value="C:nuclear exosome (RNase complex)"/>
    <property type="evidence" value="ECO:0007669"/>
    <property type="project" value="TreeGrafter"/>
</dbReference>
<evidence type="ECO:0000256" key="2">
    <source>
        <dbReference type="ARBA" id="ARBA00022490"/>
    </source>
</evidence>
<protein>
    <submittedName>
        <fullName evidence="6">Exosome complex exonuclease</fullName>
    </submittedName>
</protein>
<dbReference type="GO" id="GO:0003723">
    <property type="term" value="F:RNA binding"/>
    <property type="evidence" value="ECO:0007669"/>
    <property type="project" value="InterPro"/>
</dbReference>
<sequence>MSSSQQTPPQLRYADQSLVVPGDLLGTIRQVRPGHGTYVKSNGHVHVSLAGKLQITRVIHHDENDEDDQKMMETDDESNNVKTKTLPKQPLYTCSVQAIPQSTTNPLSAASDMVLKVGQIVVGVVTRITPQMAVVDIVLAQHVGSLTKVRYEGAIRMEDIRANATEQIVLGECFQPNDVVACRIVTLGDARRYFLSTAETGLGVLRAKTVDGTPLIPVSWKEMECPVTGNREPRKVAKPITLKEGLQQQQT</sequence>
<dbReference type="PANTHER" id="PTHR12686:SF8">
    <property type="entry name" value="EXOSOME COMPLEX COMPONENT CSL4"/>
    <property type="match status" value="1"/>
</dbReference>
<dbReference type="SMART" id="SM00316">
    <property type="entry name" value="S1"/>
    <property type="match status" value="1"/>
</dbReference>
<reference evidence="6" key="2">
    <citation type="submission" date="2021-04" db="EMBL/GenBank/DDBJ databases">
        <authorList>
            <person name="Podell S."/>
        </authorList>
    </citation>
    <scope>NUCLEOTIDE SEQUENCE</scope>
    <source>
        <strain evidence="6">Hildebrandi</strain>
    </source>
</reference>
<dbReference type="GO" id="GO:0006396">
    <property type="term" value="P:RNA processing"/>
    <property type="evidence" value="ECO:0007669"/>
    <property type="project" value="InterPro"/>
</dbReference>
<evidence type="ECO:0000256" key="3">
    <source>
        <dbReference type="ARBA" id="ARBA00022835"/>
    </source>
</evidence>
<dbReference type="InterPro" id="IPR019495">
    <property type="entry name" value="EXOSC1_C"/>
</dbReference>
<comment type="caution">
    <text evidence="6">The sequence shown here is derived from an EMBL/GenBank/DDBJ whole genome shotgun (WGS) entry which is preliminary data.</text>
</comment>
<keyword evidence="3" id="KW-0271">Exosome</keyword>
<dbReference type="EMBL" id="JAGRRH010000003">
    <property type="protein sequence ID" value="KAG7372003.1"/>
    <property type="molecule type" value="Genomic_DNA"/>
</dbReference>
<dbReference type="GO" id="GO:0004527">
    <property type="term" value="F:exonuclease activity"/>
    <property type="evidence" value="ECO:0007669"/>
    <property type="project" value="UniProtKB-KW"/>
</dbReference>
<organism evidence="6 7">
    <name type="scientific">Nitzschia inconspicua</name>
    <dbReference type="NCBI Taxonomy" id="303405"/>
    <lineage>
        <taxon>Eukaryota</taxon>
        <taxon>Sar</taxon>
        <taxon>Stramenopiles</taxon>
        <taxon>Ochrophyta</taxon>
        <taxon>Bacillariophyta</taxon>
        <taxon>Bacillariophyceae</taxon>
        <taxon>Bacillariophycidae</taxon>
        <taxon>Bacillariales</taxon>
        <taxon>Bacillariaceae</taxon>
        <taxon>Nitzschia</taxon>
    </lineage>
</organism>
<dbReference type="InterPro" id="IPR025721">
    <property type="entry name" value="Exosome_cplx_N_dom"/>
</dbReference>
<dbReference type="Proteomes" id="UP000693970">
    <property type="component" value="Unassembled WGS sequence"/>
</dbReference>
<dbReference type="InterPro" id="IPR039771">
    <property type="entry name" value="Csl4"/>
</dbReference>
<dbReference type="GO" id="GO:0005730">
    <property type="term" value="C:nucleolus"/>
    <property type="evidence" value="ECO:0007669"/>
    <property type="project" value="UniProtKB-SubCell"/>
</dbReference>
<dbReference type="Pfam" id="PF10447">
    <property type="entry name" value="EXOSC1"/>
    <property type="match status" value="1"/>
</dbReference>
<comment type="subcellular location">
    <subcellularLocation>
        <location evidence="1">Nucleus</location>
        <location evidence="1">Nucleolus</location>
    </subcellularLocation>
</comment>
<proteinExistence type="predicted"/>
<evidence type="ECO:0000313" key="7">
    <source>
        <dbReference type="Proteomes" id="UP000693970"/>
    </source>
</evidence>
<feature type="compositionally biased region" description="Basic and acidic residues" evidence="4">
    <location>
        <begin position="63"/>
        <end position="73"/>
    </location>
</feature>
<evidence type="ECO:0000256" key="1">
    <source>
        <dbReference type="ARBA" id="ARBA00004604"/>
    </source>
</evidence>
<keyword evidence="7" id="KW-1185">Reference proteome</keyword>
<gene>
    <name evidence="6" type="ORF">IV203_018146</name>
</gene>
<keyword evidence="6" id="KW-0269">Exonuclease</keyword>
<evidence type="ECO:0000313" key="6">
    <source>
        <dbReference type="EMBL" id="KAG7372003.1"/>
    </source>
</evidence>
<name>A0A9K3M1L6_9STRA</name>
<reference evidence="6" key="1">
    <citation type="journal article" date="2021" name="Sci. Rep.">
        <title>Diploid genomic architecture of Nitzschia inconspicua, an elite biomass production diatom.</title>
        <authorList>
            <person name="Oliver A."/>
            <person name="Podell S."/>
            <person name="Pinowska A."/>
            <person name="Traller J.C."/>
            <person name="Smith S.R."/>
            <person name="McClure R."/>
            <person name="Beliaev A."/>
            <person name="Bohutskyi P."/>
            <person name="Hill E.A."/>
            <person name="Rabines A."/>
            <person name="Zheng H."/>
            <person name="Allen L.Z."/>
            <person name="Kuo A."/>
            <person name="Grigoriev I.V."/>
            <person name="Allen A.E."/>
            <person name="Hazlebeck D."/>
            <person name="Allen E.E."/>
        </authorList>
    </citation>
    <scope>NUCLEOTIDE SEQUENCE</scope>
    <source>
        <strain evidence="6">Hildebrandi</strain>
    </source>
</reference>
<evidence type="ECO:0000259" key="5">
    <source>
        <dbReference type="PROSITE" id="PS50126"/>
    </source>
</evidence>
<keyword evidence="2" id="KW-0963">Cytoplasm</keyword>
<evidence type="ECO:0000256" key="4">
    <source>
        <dbReference type="SAM" id="MobiDB-lite"/>
    </source>
</evidence>
<keyword evidence="6" id="KW-0378">Hydrolase</keyword>